<protein>
    <submittedName>
        <fullName evidence="2">Uncharacterized protein</fullName>
    </submittedName>
</protein>
<dbReference type="HOGENOM" id="CLU_1049790_0_0_1"/>
<dbReference type="RefSeq" id="XP_007783609.1">
    <property type="nucleotide sequence ID" value="XM_007785419.1"/>
</dbReference>
<sequence length="265" mass="28682">MDPESLRSELSSSIPPAPTVPTTPSITISLTLSTTSPPFTSSTPPQLTTALHLHNSTSPLTIRVRGTSLVRPLHCTVLIDAATGEVRNPKSASGQFRGHSLRFCRANKDGFLTLYPGKPHSVTCSFRSEGARPGVTPQDALRKAARGVSLETLNAAMNNDPNAMELMVDASRTSMGPFGMDGCVVGRDYVLRVKEKMSVGWWRYGELEELLSLSEEMVREREAGWEREGSQVGRGEKREGLASEGARLVVGVEEGKGEVTFRAVD</sequence>
<evidence type="ECO:0000313" key="3">
    <source>
        <dbReference type="Proteomes" id="UP000016924"/>
    </source>
</evidence>
<keyword evidence="3" id="KW-1185">Reference proteome</keyword>
<dbReference type="AlphaFoldDB" id="R7Z297"/>
<accession>R7Z297</accession>
<evidence type="ECO:0000256" key="1">
    <source>
        <dbReference type="SAM" id="MobiDB-lite"/>
    </source>
</evidence>
<dbReference type="EMBL" id="JH767594">
    <property type="protein sequence ID" value="EON68292.1"/>
    <property type="molecule type" value="Genomic_DNA"/>
</dbReference>
<gene>
    <name evidence="2" type="ORF">W97_07550</name>
</gene>
<dbReference type="Proteomes" id="UP000016924">
    <property type="component" value="Unassembled WGS sequence"/>
</dbReference>
<name>R7Z297_CONA1</name>
<dbReference type="OrthoDB" id="10617094at2759"/>
<feature type="region of interest" description="Disordered" evidence="1">
    <location>
        <begin position="1"/>
        <end position="24"/>
    </location>
</feature>
<proteinExistence type="predicted"/>
<dbReference type="GeneID" id="19904861"/>
<reference evidence="3" key="1">
    <citation type="submission" date="2012-06" db="EMBL/GenBank/DDBJ databases">
        <title>The genome sequence of Coniosporium apollinis CBS 100218.</title>
        <authorList>
            <consortium name="The Broad Institute Genome Sequencing Platform"/>
            <person name="Cuomo C."/>
            <person name="Gorbushina A."/>
            <person name="Noack S."/>
            <person name="Walker B."/>
            <person name="Young S.K."/>
            <person name="Zeng Q."/>
            <person name="Gargeya S."/>
            <person name="Fitzgerald M."/>
            <person name="Haas B."/>
            <person name="Abouelleil A."/>
            <person name="Alvarado L."/>
            <person name="Arachchi H.M."/>
            <person name="Berlin A.M."/>
            <person name="Chapman S.B."/>
            <person name="Goldberg J."/>
            <person name="Griggs A."/>
            <person name="Gujja S."/>
            <person name="Hansen M."/>
            <person name="Howarth C."/>
            <person name="Imamovic A."/>
            <person name="Larimer J."/>
            <person name="McCowan C."/>
            <person name="Montmayeur A."/>
            <person name="Murphy C."/>
            <person name="Neiman D."/>
            <person name="Pearson M."/>
            <person name="Priest M."/>
            <person name="Roberts A."/>
            <person name="Saif S."/>
            <person name="Shea T."/>
            <person name="Sisk P."/>
            <person name="Sykes S."/>
            <person name="Wortman J."/>
            <person name="Nusbaum C."/>
            <person name="Birren B."/>
        </authorList>
    </citation>
    <scope>NUCLEOTIDE SEQUENCE [LARGE SCALE GENOMIC DNA]</scope>
    <source>
        <strain evidence="3">CBS 100218</strain>
    </source>
</reference>
<evidence type="ECO:0000313" key="2">
    <source>
        <dbReference type="EMBL" id="EON68292.1"/>
    </source>
</evidence>
<organism evidence="2 3">
    <name type="scientific">Coniosporium apollinis (strain CBS 100218)</name>
    <name type="common">Rock-inhabiting black yeast</name>
    <dbReference type="NCBI Taxonomy" id="1168221"/>
    <lineage>
        <taxon>Eukaryota</taxon>
        <taxon>Fungi</taxon>
        <taxon>Dikarya</taxon>
        <taxon>Ascomycota</taxon>
        <taxon>Pezizomycotina</taxon>
        <taxon>Dothideomycetes</taxon>
        <taxon>Dothideomycetes incertae sedis</taxon>
        <taxon>Coniosporium</taxon>
    </lineage>
</organism>